<dbReference type="Gene3D" id="1.10.260.50">
    <property type="match status" value="1"/>
</dbReference>
<dbReference type="PIRSF" id="PIRSF005572">
    <property type="entry name" value="NifS"/>
    <property type="match status" value="1"/>
</dbReference>
<dbReference type="Gene3D" id="3.90.1150.10">
    <property type="entry name" value="Aspartate Aminotransferase, domain 1"/>
    <property type="match status" value="1"/>
</dbReference>
<name>A0A7W6WKK0_9PROT</name>
<dbReference type="PANTHER" id="PTHR11601:SF34">
    <property type="entry name" value="CYSTEINE DESULFURASE"/>
    <property type="match status" value="1"/>
</dbReference>
<evidence type="ECO:0000256" key="2">
    <source>
        <dbReference type="ARBA" id="ARBA00003120"/>
    </source>
</evidence>
<comment type="similarity">
    <text evidence="3">Belongs to the class-V pyridoxal-phosphate-dependent aminotransferase family. NifS/IscS subfamily.</text>
</comment>
<evidence type="ECO:0000256" key="11">
    <source>
        <dbReference type="ARBA" id="ARBA00050776"/>
    </source>
</evidence>
<evidence type="ECO:0000256" key="3">
    <source>
        <dbReference type="ARBA" id="ARBA00006490"/>
    </source>
</evidence>
<feature type="domain" description="Aminotransferase class V" evidence="13">
    <location>
        <begin position="6"/>
        <end position="357"/>
    </location>
</feature>
<keyword evidence="9" id="KW-0408">Iron</keyword>
<evidence type="ECO:0000256" key="6">
    <source>
        <dbReference type="ARBA" id="ARBA00022679"/>
    </source>
</evidence>
<keyword evidence="10" id="KW-0411">Iron-sulfur</keyword>
<keyword evidence="8" id="KW-0663">Pyridoxal phosphate</keyword>
<dbReference type="RefSeq" id="WP_184432853.1">
    <property type="nucleotide sequence ID" value="NZ_JACIGI010000007.1"/>
</dbReference>
<dbReference type="InterPro" id="IPR016454">
    <property type="entry name" value="Cysteine_dSase"/>
</dbReference>
<comment type="function">
    <text evidence="2">Catalyzes the removal of elemental sulfur atoms from cysteine to produce alanine. Seems to participate in the biosynthesis of the nitrogenase metalloclusters by providing the inorganic sulfur required for the Fe-S core formation.</text>
</comment>
<comment type="caution">
    <text evidence="14">The sequence shown here is derived from an EMBL/GenBank/DDBJ whole genome shotgun (WGS) entry which is preliminary data.</text>
</comment>
<proteinExistence type="inferred from homology"/>
<dbReference type="GO" id="GO:0051536">
    <property type="term" value="F:iron-sulfur cluster binding"/>
    <property type="evidence" value="ECO:0007669"/>
    <property type="project" value="UniProtKB-KW"/>
</dbReference>
<keyword evidence="15" id="KW-1185">Reference proteome</keyword>
<comment type="cofactor">
    <cofactor evidence="1 12">
        <name>pyridoxal 5'-phosphate</name>
        <dbReference type="ChEBI" id="CHEBI:597326"/>
    </cofactor>
</comment>
<reference evidence="14 15" key="1">
    <citation type="submission" date="2020-08" db="EMBL/GenBank/DDBJ databases">
        <title>Genome sequencing of Purple Non-Sulfur Bacteria from various extreme environments.</title>
        <authorList>
            <person name="Mayer M."/>
        </authorList>
    </citation>
    <scope>NUCLEOTIDE SEQUENCE [LARGE SCALE GENOMIC DNA]</scope>
    <source>
        <strain evidence="14 15">JA135</strain>
    </source>
</reference>
<dbReference type="InterPro" id="IPR000192">
    <property type="entry name" value="Aminotrans_V_dom"/>
</dbReference>
<organism evidence="14 15">
    <name type="scientific">Roseospira goensis</name>
    <dbReference type="NCBI Taxonomy" id="391922"/>
    <lineage>
        <taxon>Bacteria</taxon>
        <taxon>Pseudomonadati</taxon>
        <taxon>Pseudomonadota</taxon>
        <taxon>Alphaproteobacteria</taxon>
        <taxon>Rhodospirillales</taxon>
        <taxon>Rhodospirillaceae</taxon>
        <taxon>Roseospira</taxon>
    </lineage>
</organism>
<protein>
    <recommendedName>
        <fullName evidence="5">Cysteine desulfurase</fullName>
        <ecNumber evidence="4">2.8.1.7</ecNumber>
    </recommendedName>
</protein>
<dbReference type="InterPro" id="IPR015422">
    <property type="entry name" value="PyrdxlP-dep_Trfase_small"/>
</dbReference>
<evidence type="ECO:0000256" key="9">
    <source>
        <dbReference type="ARBA" id="ARBA00023004"/>
    </source>
</evidence>
<dbReference type="Proteomes" id="UP000555728">
    <property type="component" value="Unassembled WGS sequence"/>
</dbReference>
<dbReference type="EMBL" id="JACIGI010000007">
    <property type="protein sequence ID" value="MBB4285527.1"/>
    <property type="molecule type" value="Genomic_DNA"/>
</dbReference>
<evidence type="ECO:0000256" key="10">
    <source>
        <dbReference type="ARBA" id="ARBA00023014"/>
    </source>
</evidence>
<evidence type="ECO:0000313" key="15">
    <source>
        <dbReference type="Proteomes" id="UP000555728"/>
    </source>
</evidence>
<dbReference type="EC" id="2.8.1.7" evidence="4"/>
<dbReference type="GO" id="GO:0046872">
    <property type="term" value="F:metal ion binding"/>
    <property type="evidence" value="ECO:0007669"/>
    <property type="project" value="UniProtKB-KW"/>
</dbReference>
<accession>A0A7W6WKK0</accession>
<evidence type="ECO:0000256" key="12">
    <source>
        <dbReference type="RuleBase" id="RU004504"/>
    </source>
</evidence>
<dbReference type="PROSITE" id="PS00595">
    <property type="entry name" value="AA_TRANSFER_CLASS_5"/>
    <property type="match status" value="1"/>
</dbReference>
<evidence type="ECO:0000256" key="5">
    <source>
        <dbReference type="ARBA" id="ARBA00013558"/>
    </source>
</evidence>
<keyword evidence="7" id="KW-0479">Metal-binding</keyword>
<evidence type="ECO:0000256" key="8">
    <source>
        <dbReference type="ARBA" id="ARBA00022898"/>
    </source>
</evidence>
<gene>
    <name evidence="14" type="ORF">GGD88_001245</name>
</gene>
<dbReference type="InterPro" id="IPR020578">
    <property type="entry name" value="Aminotrans_V_PyrdxlP_BS"/>
</dbReference>
<dbReference type="GO" id="GO:0031071">
    <property type="term" value="F:cysteine desulfurase activity"/>
    <property type="evidence" value="ECO:0007669"/>
    <property type="project" value="UniProtKB-EC"/>
</dbReference>
<comment type="catalytic activity">
    <reaction evidence="11">
        <text>(sulfur carrier)-H + L-cysteine = (sulfur carrier)-SH + L-alanine</text>
        <dbReference type="Rhea" id="RHEA:43892"/>
        <dbReference type="Rhea" id="RHEA-COMP:14737"/>
        <dbReference type="Rhea" id="RHEA-COMP:14739"/>
        <dbReference type="ChEBI" id="CHEBI:29917"/>
        <dbReference type="ChEBI" id="CHEBI:35235"/>
        <dbReference type="ChEBI" id="CHEBI:57972"/>
        <dbReference type="ChEBI" id="CHEBI:64428"/>
        <dbReference type="EC" id="2.8.1.7"/>
    </reaction>
</comment>
<evidence type="ECO:0000256" key="1">
    <source>
        <dbReference type="ARBA" id="ARBA00001933"/>
    </source>
</evidence>
<dbReference type="AlphaFoldDB" id="A0A7W6WKK0"/>
<dbReference type="PANTHER" id="PTHR11601">
    <property type="entry name" value="CYSTEINE DESULFURYLASE FAMILY MEMBER"/>
    <property type="match status" value="1"/>
</dbReference>
<dbReference type="Gene3D" id="3.40.640.10">
    <property type="entry name" value="Type I PLP-dependent aspartate aminotransferase-like (Major domain)"/>
    <property type="match status" value="1"/>
</dbReference>
<evidence type="ECO:0000259" key="13">
    <source>
        <dbReference type="Pfam" id="PF00266"/>
    </source>
</evidence>
<evidence type="ECO:0000256" key="4">
    <source>
        <dbReference type="ARBA" id="ARBA00012239"/>
    </source>
</evidence>
<dbReference type="SUPFAM" id="SSF53383">
    <property type="entry name" value="PLP-dependent transferases"/>
    <property type="match status" value="1"/>
</dbReference>
<evidence type="ECO:0000313" key="14">
    <source>
        <dbReference type="EMBL" id="MBB4285527.1"/>
    </source>
</evidence>
<dbReference type="InterPro" id="IPR015424">
    <property type="entry name" value="PyrdxlP-dep_Trfase"/>
</dbReference>
<dbReference type="Pfam" id="PF00266">
    <property type="entry name" value="Aminotran_5"/>
    <property type="match status" value="1"/>
</dbReference>
<evidence type="ECO:0000256" key="7">
    <source>
        <dbReference type="ARBA" id="ARBA00022723"/>
    </source>
</evidence>
<sequence>METAAVYLDHNATAPLRPEAAAAMRAALDVAGNPSSVHGHGRRARALVEDAREAVAALAGVPPAWVVFTGSGSEANALALTGPGDGPRLCTAVEHDSVLRWVAPDGHLPVDADGVLDRGALAGALAAAPAPGLLSLMRANNETGVLQPVAEAAAVARAAGWRVHCDAVQAPGRLVPFDMGSLGVDLMTLSAHKLGGPAGVGALIVADGLTLAPLVRGGGQERGRRAGTENLIGIAGFGAAARAVLDAGADEPVRLAALRDRLETGLRACCPGAVVHGADAARLPNTTCVGHPALGADIQLMRLDLAGVSVSAGAACSSGKVASSHVLQAMGLDAAAARRAIRLSVGWSTTDSDVDRLVALWGRTLAD</sequence>
<keyword evidence="6 14" id="KW-0808">Transferase</keyword>
<dbReference type="InterPro" id="IPR015421">
    <property type="entry name" value="PyrdxlP-dep_Trfase_major"/>
</dbReference>